<protein>
    <recommendedName>
        <fullName evidence="3">YubB ferredoxin-like domain-containing protein</fullName>
    </recommendedName>
</protein>
<gene>
    <name evidence="1" type="ORF">F2Y61_20315</name>
</gene>
<accession>A0A5M5ZP26</accession>
<dbReference type="GeneID" id="93406747"/>
<evidence type="ECO:0000313" key="1">
    <source>
        <dbReference type="EMBL" id="KAA5379538.1"/>
    </source>
</evidence>
<sequence length="193" mass="22563">MPNWCSTAYVIEGNAKEVKELYELMKDLQERKEPSVENGFGTTWLGCLVDALGGDWNKIECRGDWNSLELVGDTLRFTTETAWAPCMETFYLVCKKFPSIRCFYQTEEPGMALYATNDKDGKYFSDKYLVDMYTPDKEYYHEYFSDLPSLYEWLADILEKPVKSEEDVNAIIGTWQEDDDTAYCYIYPFQIED</sequence>
<proteinExistence type="predicted"/>
<name>A0A5M5ZP26_9BACT</name>
<dbReference type="EMBL" id="VVZB01000019">
    <property type="protein sequence ID" value="KAA5379538.1"/>
    <property type="molecule type" value="Genomic_DNA"/>
</dbReference>
<reference evidence="1 2" key="1">
    <citation type="journal article" date="2019" name="Nat. Med.">
        <title>A library of human gut bacterial isolates paired with longitudinal multiomics data enables mechanistic microbiome research.</title>
        <authorList>
            <person name="Poyet M."/>
            <person name="Groussin M."/>
            <person name="Gibbons S.M."/>
            <person name="Avila-Pacheco J."/>
            <person name="Jiang X."/>
            <person name="Kearney S.M."/>
            <person name="Perrotta A.R."/>
            <person name="Berdy B."/>
            <person name="Zhao S."/>
            <person name="Lieberman T.D."/>
            <person name="Swanson P.K."/>
            <person name="Smith M."/>
            <person name="Roesemann S."/>
            <person name="Alexander J.E."/>
            <person name="Rich S.A."/>
            <person name="Livny J."/>
            <person name="Vlamakis H."/>
            <person name="Clish C."/>
            <person name="Bullock K."/>
            <person name="Deik A."/>
            <person name="Scott J."/>
            <person name="Pierce K.A."/>
            <person name="Xavier R.J."/>
            <person name="Alm E.J."/>
        </authorList>
    </citation>
    <scope>NUCLEOTIDE SEQUENCE [LARGE SCALE GENOMIC DNA]</scope>
    <source>
        <strain evidence="1 2">BIOML-A5</strain>
    </source>
</reference>
<organism evidence="1 2">
    <name type="scientific">Phocaeicola dorei</name>
    <dbReference type="NCBI Taxonomy" id="357276"/>
    <lineage>
        <taxon>Bacteria</taxon>
        <taxon>Pseudomonadati</taxon>
        <taxon>Bacteroidota</taxon>
        <taxon>Bacteroidia</taxon>
        <taxon>Bacteroidales</taxon>
        <taxon>Bacteroidaceae</taxon>
        <taxon>Phocaeicola</taxon>
    </lineage>
</organism>
<dbReference type="AlphaFoldDB" id="A0A5M5ZP26"/>
<evidence type="ECO:0008006" key="3">
    <source>
        <dbReference type="Google" id="ProtNLM"/>
    </source>
</evidence>
<dbReference type="Proteomes" id="UP000347681">
    <property type="component" value="Unassembled WGS sequence"/>
</dbReference>
<evidence type="ECO:0000313" key="2">
    <source>
        <dbReference type="Proteomes" id="UP000347681"/>
    </source>
</evidence>
<dbReference type="RefSeq" id="WP_008152079.1">
    <property type="nucleotide sequence ID" value="NZ_JAHONO010000005.1"/>
</dbReference>
<comment type="caution">
    <text evidence="1">The sequence shown here is derived from an EMBL/GenBank/DDBJ whole genome shotgun (WGS) entry which is preliminary data.</text>
</comment>